<comment type="caution">
    <text evidence="2">The sequence shown here is derived from an EMBL/GenBank/DDBJ whole genome shotgun (WGS) entry which is preliminary data.</text>
</comment>
<accession>A0A813W814</accession>
<dbReference type="Proteomes" id="UP000663829">
    <property type="component" value="Unassembled WGS sequence"/>
</dbReference>
<protein>
    <submittedName>
        <fullName evidence="2">Uncharacterized protein</fullName>
    </submittedName>
</protein>
<evidence type="ECO:0000313" key="4">
    <source>
        <dbReference type="Proteomes" id="UP000663829"/>
    </source>
</evidence>
<sequence length="306" mass="35015">MSRYIGPGSFTDALKKLAEQRREKRRNDVVNFSDNVYTPLLLHPHTLTTIRNDNRTIGLLSRYLAQLTTTINEIDEENDKSKVKQPICSPTAQIHQTSNQLKINDINIDQIKTIDVSQIKSESKLFRPYDWDNLPSTKSYSTKKHNISLKKVKHSQFESLLKSNKFPVSHEICNIPSSDNQQYCKNNKECHLLNSLGLVLDNNNNNSANNGCTSKQFVLVQHLTNTKQSGEYLTVETDTSNILSALNLASTPVSTEDSQNNYQFDISQNKSPLRFNVDKSDRKRKLNNSKSKISSNKHFRYDTKTY</sequence>
<name>A0A813W814_9BILA</name>
<evidence type="ECO:0000256" key="1">
    <source>
        <dbReference type="SAM" id="MobiDB-lite"/>
    </source>
</evidence>
<evidence type="ECO:0000313" key="3">
    <source>
        <dbReference type="EMBL" id="CAF3638900.1"/>
    </source>
</evidence>
<gene>
    <name evidence="2" type="ORF">GPM918_LOCUS6085</name>
    <name evidence="3" type="ORF">SRO942_LOCUS6085</name>
</gene>
<dbReference type="Proteomes" id="UP000681722">
    <property type="component" value="Unassembled WGS sequence"/>
</dbReference>
<dbReference type="EMBL" id="CAJNOQ010000919">
    <property type="protein sequence ID" value="CAF0851266.1"/>
    <property type="molecule type" value="Genomic_DNA"/>
</dbReference>
<feature type="region of interest" description="Disordered" evidence="1">
    <location>
        <begin position="282"/>
        <end position="306"/>
    </location>
</feature>
<organism evidence="2 4">
    <name type="scientific">Didymodactylos carnosus</name>
    <dbReference type="NCBI Taxonomy" id="1234261"/>
    <lineage>
        <taxon>Eukaryota</taxon>
        <taxon>Metazoa</taxon>
        <taxon>Spiralia</taxon>
        <taxon>Gnathifera</taxon>
        <taxon>Rotifera</taxon>
        <taxon>Eurotatoria</taxon>
        <taxon>Bdelloidea</taxon>
        <taxon>Philodinida</taxon>
        <taxon>Philodinidae</taxon>
        <taxon>Didymodactylos</taxon>
    </lineage>
</organism>
<dbReference type="AlphaFoldDB" id="A0A813W814"/>
<keyword evidence="4" id="KW-1185">Reference proteome</keyword>
<proteinExistence type="predicted"/>
<evidence type="ECO:0000313" key="2">
    <source>
        <dbReference type="EMBL" id="CAF0851266.1"/>
    </source>
</evidence>
<dbReference type="EMBL" id="CAJOBC010000919">
    <property type="protein sequence ID" value="CAF3638900.1"/>
    <property type="molecule type" value="Genomic_DNA"/>
</dbReference>
<reference evidence="2" key="1">
    <citation type="submission" date="2021-02" db="EMBL/GenBank/DDBJ databases">
        <authorList>
            <person name="Nowell W R."/>
        </authorList>
    </citation>
    <scope>NUCLEOTIDE SEQUENCE</scope>
</reference>